<dbReference type="InterPro" id="IPR016197">
    <property type="entry name" value="Chromo-like_dom_sf"/>
</dbReference>
<sequence length="155" mass="18252">MVMRANRKRREVEYKIGDMVLVKLQPYWQITLAKRCSNKLAKRYYGPFEVLEHIRKVVYRLALLEASKIHPEEYEGHPVEQPLAICDSRVVLHQGRLTRQVLVQWTGSSPKKATWEYLSEFQEAYPSYHLEDNVISEGEKNVTPRRSKRVRSKPA</sequence>
<name>A0ABQ5AJF5_9ASTR</name>
<organism evidence="3 4">
    <name type="scientific">Tanacetum coccineum</name>
    <dbReference type="NCBI Taxonomy" id="301880"/>
    <lineage>
        <taxon>Eukaryota</taxon>
        <taxon>Viridiplantae</taxon>
        <taxon>Streptophyta</taxon>
        <taxon>Embryophyta</taxon>
        <taxon>Tracheophyta</taxon>
        <taxon>Spermatophyta</taxon>
        <taxon>Magnoliopsida</taxon>
        <taxon>eudicotyledons</taxon>
        <taxon>Gunneridae</taxon>
        <taxon>Pentapetalae</taxon>
        <taxon>asterids</taxon>
        <taxon>campanulids</taxon>
        <taxon>Asterales</taxon>
        <taxon>Asteraceae</taxon>
        <taxon>Asteroideae</taxon>
        <taxon>Anthemideae</taxon>
        <taxon>Anthemidinae</taxon>
        <taxon>Tanacetum</taxon>
    </lineage>
</organism>
<dbReference type="PANTHER" id="PTHR46148:SF52">
    <property type="entry name" value="OS04G0603800 PROTEIN"/>
    <property type="match status" value="1"/>
</dbReference>
<dbReference type="EMBL" id="BQNB010012377">
    <property type="protein sequence ID" value="GJT02810.1"/>
    <property type="molecule type" value="Genomic_DNA"/>
</dbReference>
<feature type="compositionally biased region" description="Basic residues" evidence="1">
    <location>
        <begin position="143"/>
        <end position="155"/>
    </location>
</feature>
<dbReference type="SUPFAM" id="SSF54160">
    <property type="entry name" value="Chromo domain-like"/>
    <property type="match status" value="1"/>
</dbReference>
<reference evidence="3" key="1">
    <citation type="journal article" date="2022" name="Int. J. Mol. Sci.">
        <title>Draft Genome of Tanacetum Coccineum: Genomic Comparison of Closely Related Tanacetum-Family Plants.</title>
        <authorList>
            <person name="Yamashiro T."/>
            <person name="Shiraishi A."/>
            <person name="Nakayama K."/>
            <person name="Satake H."/>
        </authorList>
    </citation>
    <scope>NUCLEOTIDE SEQUENCE</scope>
</reference>
<dbReference type="InterPro" id="IPR056924">
    <property type="entry name" value="SH3_Tf2-1"/>
</dbReference>
<dbReference type="Pfam" id="PF24626">
    <property type="entry name" value="SH3_Tf2-1"/>
    <property type="match status" value="1"/>
</dbReference>
<proteinExistence type="predicted"/>
<dbReference type="PANTHER" id="PTHR46148">
    <property type="entry name" value="CHROMO DOMAIN-CONTAINING PROTEIN"/>
    <property type="match status" value="1"/>
</dbReference>
<evidence type="ECO:0000256" key="1">
    <source>
        <dbReference type="SAM" id="MobiDB-lite"/>
    </source>
</evidence>
<dbReference type="Proteomes" id="UP001151760">
    <property type="component" value="Unassembled WGS sequence"/>
</dbReference>
<protein>
    <submittedName>
        <fullName evidence="3">Ty3-gypsy retrotransposon protein</fullName>
    </submittedName>
</protein>
<comment type="caution">
    <text evidence="3">The sequence shown here is derived from an EMBL/GenBank/DDBJ whole genome shotgun (WGS) entry which is preliminary data.</text>
</comment>
<evidence type="ECO:0000313" key="3">
    <source>
        <dbReference type="EMBL" id="GJT02810.1"/>
    </source>
</evidence>
<feature type="domain" description="Tf2-1-like SH3-like" evidence="2">
    <location>
        <begin position="17"/>
        <end position="70"/>
    </location>
</feature>
<evidence type="ECO:0000313" key="4">
    <source>
        <dbReference type="Proteomes" id="UP001151760"/>
    </source>
</evidence>
<reference evidence="3" key="2">
    <citation type="submission" date="2022-01" db="EMBL/GenBank/DDBJ databases">
        <authorList>
            <person name="Yamashiro T."/>
            <person name="Shiraishi A."/>
            <person name="Satake H."/>
            <person name="Nakayama K."/>
        </authorList>
    </citation>
    <scope>NUCLEOTIDE SEQUENCE</scope>
</reference>
<feature type="region of interest" description="Disordered" evidence="1">
    <location>
        <begin position="136"/>
        <end position="155"/>
    </location>
</feature>
<gene>
    <name evidence="3" type="ORF">Tco_0823979</name>
</gene>
<keyword evidence="4" id="KW-1185">Reference proteome</keyword>
<accession>A0ABQ5AJF5</accession>
<evidence type="ECO:0000259" key="2">
    <source>
        <dbReference type="Pfam" id="PF24626"/>
    </source>
</evidence>